<dbReference type="GO" id="GO:0042765">
    <property type="term" value="C:GPI-anchor transamidase complex"/>
    <property type="evidence" value="ECO:0007669"/>
    <property type="project" value="EnsemblFungi"/>
</dbReference>
<sequence length="575" mass="63928">MKLSILLCLALVACVLGYSENLSLRPLSQKYLHASFEFEAESEPFNTHPVAHHDEFPRILSQIITQSDAREIHLRFAQGFWDAEEWGVLPHNGAFAGGTGIEAWAWIEASSKQEAKKKWFGLVNSLSGLFCASLNFIDSAHTVEPQFTFKQSSTGSNGANETTAYLFSGALPAEPVCTENLTPFIRLLPCKGKAGISSLLDGHKIFDSQWQGMAIDVHRECTDEEACKMVLKQTVDAVVDVPRQLRRNKHPIPVPLYGTDFRCDTSKPYANDYICFPLGDPTEVSWSIREIFGRPIEGACRIGQGSVNLDVPDGWKLQSKSGEDGEILDTYPTLSLANTDSLDIILSSDNATHVSPVSSPPVFAQRSFSGHGQQRGGVRTAFTNPSSEPVTFIYSETLPWFMRFYFHTMKLKNVDEFGEESEGTFEVLQYSKSVDRKKPTHFELKMTIPARYSATLGYDFDKSMLYLAEYPPDANHGFSIPPGVLTVVDSNGTHTMSTRTTALILSLPTPDFSMPYNVIILTSTVIALAFGSVFSLLLKRVLSQEQADYLSSQTPLKKLLAKFKRKKVTKEKKNQ</sequence>
<dbReference type="OMA" id="NHGHYIG"/>
<dbReference type="Proteomes" id="UP000256601">
    <property type="component" value="Unassembled WGS sequence"/>
</dbReference>
<dbReference type="AlphaFoldDB" id="A0A371CFZ7"/>
<protein>
    <submittedName>
        <fullName evidence="1">GPI transamidase component PIG-T</fullName>
    </submittedName>
</protein>
<evidence type="ECO:0000313" key="1">
    <source>
        <dbReference type="EMBL" id="RDW29000.1"/>
    </source>
</evidence>
<gene>
    <name evidence="1" type="ORF">B0I71DRAFT_126678</name>
</gene>
<dbReference type="VEuPathDB" id="FungiDB:YALI0_B20746g"/>
<dbReference type="OrthoDB" id="331263at2759"/>
<reference evidence="1 2" key="1">
    <citation type="submission" date="2018-07" db="EMBL/GenBank/DDBJ databases">
        <title>Draft Genome Assemblies for Five Robust Yarrowia lipolytica Strains Exhibiting High Lipid Production and Pentose Sugar Utilization and Sugar Alcohol Secretion from Undetoxified Lignocellulosic Biomass Hydrolysates.</title>
        <authorList>
            <consortium name="DOE Joint Genome Institute"/>
            <person name="Walker C."/>
            <person name="Ryu S."/>
            <person name="Na H."/>
            <person name="Zane M."/>
            <person name="LaButti K."/>
            <person name="Lipzen A."/>
            <person name="Haridas S."/>
            <person name="Barry K."/>
            <person name="Grigoriev I.V."/>
            <person name="Quarterman J."/>
            <person name="Slininger P."/>
            <person name="Dien B."/>
            <person name="Trinh C.T."/>
        </authorList>
    </citation>
    <scope>NUCLEOTIDE SEQUENCE [LARGE SCALE GENOMIC DNA]</scope>
    <source>
        <strain evidence="1 2">YB392</strain>
    </source>
</reference>
<dbReference type="PANTHER" id="PTHR12959">
    <property type="entry name" value="GPI TRANSAMIDASE COMPONENT PIG-T-RELATED"/>
    <property type="match status" value="1"/>
</dbReference>
<dbReference type="Pfam" id="PF04113">
    <property type="entry name" value="Gpi16"/>
    <property type="match status" value="1"/>
</dbReference>
<dbReference type="PANTHER" id="PTHR12959:SF11">
    <property type="entry name" value="GPI TRANSAMIDASE COMPONENT PIG-T"/>
    <property type="match status" value="1"/>
</dbReference>
<dbReference type="EMBL" id="KZ858948">
    <property type="protein sequence ID" value="RDW29000.1"/>
    <property type="molecule type" value="Genomic_DNA"/>
</dbReference>
<dbReference type="VEuPathDB" id="FungiDB:YALI1_B27110g"/>
<organism evidence="1 2">
    <name type="scientific">Yarrowia lipolytica</name>
    <name type="common">Candida lipolytica</name>
    <dbReference type="NCBI Taxonomy" id="4952"/>
    <lineage>
        <taxon>Eukaryota</taxon>
        <taxon>Fungi</taxon>
        <taxon>Dikarya</taxon>
        <taxon>Ascomycota</taxon>
        <taxon>Saccharomycotina</taxon>
        <taxon>Dipodascomycetes</taxon>
        <taxon>Dipodascales</taxon>
        <taxon>Dipodascales incertae sedis</taxon>
        <taxon>Yarrowia</taxon>
    </lineage>
</organism>
<dbReference type="InterPro" id="IPR007245">
    <property type="entry name" value="PIG-T"/>
</dbReference>
<accession>A0A371CFZ7</accession>
<proteinExistence type="predicted"/>
<dbReference type="VEuPathDB" id="FungiDB:YALI1_B27123g"/>
<evidence type="ECO:0000313" key="2">
    <source>
        <dbReference type="Proteomes" id="UP000256601"/>
    </source>
</evidence>
<name>A0A371CFZ7_YARLL</name>
<dbReference type="GO" id="GO:0016255">
    <property type="term" value="P:attachment of GPI anchor to protein"/>
    <property type="evidence" value="ECO:0007669"/>
    <property type="project" value="EnsemblFungi"/>
</dbReference>